<comment type="caution">
    <text evidence="1">The sequence shown here is derived from an EMBL/GenBank/DDBJ whole genome shotgun (WGS) entry which is preliminary data.</text>
</comment>
<sequence>MDIFSILAEERIRQSLKDGEFEDLPGKGEPLKLEDLSRINGQ</sequence>
<dbReference type="EMBL" id="JAMBOP010000007">
    <property type="protein sequence ID" value="MCM3735832.1"/>
    <property type="molecule type" value="Genomic_DNA"/>
</dbReference>
<reference evidence="1" key="1">
    <citation type="submission" date="2022-05" db="EMBL/GenBank/DDBJ databases">
        <title>Comparative Genomics of Spacecraft Associated Microbes.</title>
        <authorList>
            <person name="Tran M.T."/>
            <person name="Wright A."/>
            <person name="Seuylemezian A."/>
            <person name="Eisen J."/>
            <person name="Coil D."/>
        </authorList>
    </citation>
    <scope>NUCLEOTIDE SEQUENCE</scope>
    <source>
        <strain evidence="1">FAIRING 10M-2.2</strain>
    </source>
</reference>
<accession>A0ACC6A4J4</accession>
<dbReference type="Proteomes" id="UP001202289">
    <property type="component" value="Unassembled WGS sequence"/>
</dbReference>
<organism evidence="1 2">
    <name type="scientific">Bacillus cytotoxicus</name>
    <dbReference type="NCBI Taxonomy" id="580165"/>
    <lineage>
        <taxon>Bacteria</taxon>
        <taxon>Bacillati</taxon>
        <taxon>Bacillota</taxon>
        <taxon>Bacilli</taxon>
        <taxon>Bacillales</taxon>
        <taxon>Bacillaceae</taxon>
        <taxon>Bacillus</taxon>
        <taxon>Bacillus cereus group</taxon>
    </lineage>
</organism>
<keyword evidence="2" id="KW-1185">Reference proteome</keyword>
<evidence type="ECO:0000313" key="1">
    <source>
        <dbReference type="EMBL" id="MCM3735832.1"/>
    </source>
</evidence>
<proteinExistence type="predicted"/>
<gene>
    <name evidence="1" type="ORF">M3215_08365</name>
</gene>
<protein>
    <submittedName>
        <fullName evidence="1">DUF1992 domain-containing protein</fullName>
    </submittedName>
</protein>
<name>A0ACC6A4J4_9BACI</name>
<evidence type="ECO:0000313" key="2">
    <source>
        <dbReference type="Proteomes" id="UP001202289"/>
    </source>
</evidence>